<accession>A0A238Z6D3</accession>
<dbReference type="RefSeq" id="WP_089294096.1">
    <property type="nucleotide sequence ID" value="NZ_BOMU01000035.1"/>
</dbReference>
<proteinExistence type="predicted"/>
<dbReference type="AlphaFoldDB" id="A0A238Z6D3"/>
<keyword evidence="2" id="KW-1185">Reference proteome</keyword>
<evidence type="ECO:0000313" key="1">
    <source>
        <dbReference type="EMBL" id="SNR78344.1"/>
    </source>
</evidence>
<reference evidence="1 2" key="1">
    <citation type="submission" date="2017-06" db="EMBL/GenBank/DDBJ databases">
        <authorList>
            <person name="Kim H.J."/>
            <person name="Triplett B.A."/>
        </authorList>
    </citation>
    <scope>NUCLEOTIDE SEQUENCE [LARGE SCALE GENOMIC DNA]</scope>
    <source>
        <strain evidence="1 2">DSM 43151</strain>
    </source>
</reference>
<evidence type="ECO:0000313" key="2">
    <source>
        <dbReference type="Proteomes" id="UP000198415"/>
    </source>
</evidence>
<dbReference type="OrthoDB" id="3302765at2"/>
<dbReference type="Proteomes" id="UP000198415">
    <property type="component" value="Unassembled WGS sequence"/>
</dbReference>
<protein>
    <submittedName>
        <fullName evidence="1">Uncharacterized protein</fullName>
    </submittedName>
</protein>
<name>A0A238Z6D3_9ACTN</name>
<sequence length="111" mass="12744">MTELEGTSLAWRNRRLIAERLRWPAGSLEDCERIELVHPGWAVHWLPAGIYGPTPSFRAVHLQRRRYYRWAHGADEAELIGAMAEQDRLAADQLAEWRAGMLHGWSVLASQ</sequence>
<gene>
    <name evidence="1" type="ORF">SAMN06264365_105438</name>
</gene>
<organism evidence="1 2">
    <name type="scientific">Actinoplanes regularis</name>
    <dbReference type="NCBI Taxonomy" id="52697"/>
    <lineage>
        <taxon>Bacteria</taxon>
        <taxon>Bacillati</taxon>
        <taxon>Actinomycetota</taxon>
        <taxon>Actinomycetes</taxon>
        <taxon>Micromonosporales</taxon>
        <taxon>Micromonosporaceae</taxon>
        <taxon>Actinoplanes</taxon>
    </lineage>
</organism>
<dbReference type="EMBL" id="FZNR01000005">
    <property type="protein sequence ID" value="SNR78344.1"/>
    <property type="molecule type" value="Genomic_DNA"/>
</dbReference>